<dbReference type="EMBL" id="CP014476">
    <property type="protein sequence ID" value="AMK75872.1"/>
    <property type="molecule type" value="Genomic_DNA"/>
</dbReference>
<evidence type="ECO:0000313" key="7">
    <source>
        <dbReference type="EMBL" id="AMK75872.1"/>
    </source>
</evidence>
<dbReference type="GO" id="GO:0005829">
    <property type="term" value="C:cytosol"/>
    <property type="evidence" value="ECO:0007669"/>
    <property type="project" value="TreeGrafter"/>
</dbReference>
<dbReference type="PANTHER" id="PTHR43284">
    <property type="entry name" value="ASPARAGINE SYNTHETASE (GLUTAMINE-HYDROLYZING)"/>
    <property type="match status" value="1"/>
</dbReference>
<dbReference type="Gene3D" id="3.40.50.620">
    <property type="entry name" value="HUPs"/>
    <property type="match status" value="1"/>
</dbReference>
<dbReference type="KEGG" id="mdn:JT25_005115"/>
<feature type="domain" description="Asparagine synthetase" evidence="6">
    <location>
        <begin position="206"/>
        <end position="589"/>
    </location>
</feature>
<dbReference type="PIRSF" id="PIRSF001589">
    <property type="entry name" value="Asn_synthetase_glu-h"/>
    <property type="match status" value="1"/>
</dbReference>
<sequence>MTKFAGWMGSSLQKDESIALLGQMTAADSTFSVRQSEGYAVSTCSTNITQRKGALLLTPQSNSQMGSSQNLLDAYLNRGIDFLVGLPEADTLVLIDTDQQRLVLATDPIGLSNIYYAEIADGLIFGSSADFVVRHPQVSNAIAPQAVFDYIYLNHCPSPSTIYQQVKKLEGGQCLVYQNGRVSLKHYWLPVFHEQSCDLQRAGRELQQELIDAVRRMADNEDNTGAFLSGGLDSSSVAGALAKVFPDKAKTFSMGFHADGYDEIEYANIAVERFNTRQHQYYVTPEDTVNAVPAIAAYYDEPFGNASALAAYYCAKLAKDQGVNRLLAGDGGDEIFAGNERYAKQMLFESYHRLPKFVSAGLEGALNALPDLIAKQKLPFKAKRYIDQANAAMPDRLQDYNFLHRHAAADIFQGDFLAQIDTAAPLRQLREDYWRPESASTLNRMLYLDWKNTLHDNDLVKVNRMCEMAGVEVCYPLLDRHILDLSCRIPSNDKLRGQKLRWFYKQAMADFLPERIINKPKHGFGLPFGVWLKDHQPLKELAYGAIHDLKRREFFKPEFLDHAIEIHQSVHAAYYGDLVWMLMMLELWFVGKGL</sequence>
<gene>
    <name evidence="7" type="ORF">JT25_005115</name>
</gene>
<evidence type="ECO:0000256" key="2">
    <source>
        <dbReference type="ARBA" id="ARBA00005752"/>
    </source>
</evidence>
<organism evidence="7 8">
    <name type="scientific">Methylomonas denitrificans</name>
    <dbReference type="NCBI Taxonomy" id="1538553"/>
    <lineage>
        <taxon>Bacteria</taxon>
        <taxon>Pseudomonadati</taxon>
        <taxon>Pseudomonadota</taxon>
        <taxon>Gammaproteobacteria</taxon>
        <taxon>Methylococcales</taxon>
        <taxon>Methylococcaceae</taxon>
        <taxon>Methylomonas</taxon>
    </lineage>
</organism>
<dbReference type="Proteomes" id="UP000030512">
    <property type="component" value="Chromosome"/>
</dbReference>
<accession>A0A126T1A7</accession>
<evidence type="ECO:0000256" key="1">
    <source>
        <dbReference type="ARBA" id="ARBA00005187"/>
    </source>
</evidence>
<evidence type="ECO:0000313" key="8">
    <source>
        <dbReference type="Proteomes" id="UP000030512"/>
    </source>
</evidence>
<evidence type="ECO:0000256" key="3">
    <source>
        <dbReference type="ARBA" id="ARBA00012737"/>
    </source>
</evidence>
<proteinExistence type="inferred from homology"/>
<dbReference type="SUPFAM" id="SSF56235">
    <property type="entry name" value="N-terminal nucleophile aminohydrolases (Ntn hydrolases)"/>
    <property type="match status" value="1"/>
</dbReference>
<dbReference type="InterPro" id="IPR029055">
    <property type="entry name" value="Ntn_hydrolases_N"/>
</dbReference>
<dbReference type="SUPFAM" id="SSF52402">
    <property type="entry name" value="Adenine nucleotide alpha hydrolases-like"/>
    <property type="match status" value="1"/>
</dbReference>
<dbReference type="InterPro" id="IPR014729">
    <property type="entry name" value="Rossmann-like_a/b/a_fold"/>
</dbReference>
<dbReference type="PANTHER" id="PTHR43284:SF1">
    <property type="entry name" value="ASPARAGINE SYNTHETASE"/>
    <property type="match status" value="1"/>
</dbReference>
<reference evidence="7 8" key="1">
    <citation type="journal article" date="2015" name="Environ. Microbiol.">
        <title>Methane oxidation coupled to nitrate reduction under hypoxia by the Gammaproteobacterium Methylomonas denitrificans, sp. nov. type strain FJG1.</title>
        <authorList>
            <person name="Kits K.D."/>
            <person name="Klotz M.G."/>
            <person name="Stein L.Y."/>
        </authorList>
    </citation>
    <scope>NUCLEOTIDE SEQUENCE [LARGE SCALE GENOMIC DNA]</scope>
    <source>
        <strain evidence="7 8">FJG1</strain>
    </source>
</reference>
<dbReference type="CDD" id="cd01991">
    <property type="entry name" value="Asn_synthase_B_C"/>
    <property type="match status" value="1"/>
</dbReference>
<comment type="catalytic activity">
    <reaction evidence="4">
        <text>L-aspartate + L-glutamine + ATP + H2O = L-asparagine + L-glutamate + AMP + diphosphate + H(+)</text>
        <dbReference type="Rhea" id="RHEA:12228"/>
        <dbReference type="ChEBI" id="CHEBI:15377"/>
        <dbReference type="ChEBI" id="CHEBI:15378"/>
        <dbReference type="ChEBI" id="CHEBI:29985"/>
        <dbReference type="ChEBI" id="CHEBI:29991"/>
        <dbReference type="ChEBI" id="CHEBI:30616"/>
        <dbReference type="ChEBI" id="CHEBI:33019"/>
        <dbReference type="ChEBI" id="CHEBI:58048"/>
        <dbReference type="ChEBI" id="CHEBI:58359"/>
        <dbReference type="ChEBI" id="CHEBI:456215"/>
        <dbReference type="EC" id="6.3.5.4"/>
    </reaction>
</comment>
<keyword evidence="8" id="KW-1185">Reference proteome</keyword>
<dbReference type="InterPro" id="IPR006426">
    <property type="entry name" value="Asn_synth_AEB"/>
</dbReference>
<comment type="pathway">
    <text evidence="1">Amino-acid biosynthesis; L-asparagine biosynthesis; L-asparagine from L-aspartate (L-Gln route): step 1/1.</text>
</comment>
<name>A0A126T1A7_9GAMM</name>
<feature type="site" description="Important for beta-aspartyl-AMP intermediate formation" evidence="5">
    <location>
        <position position="330"/>
    </location>
</feature>
<dbReference type="STRING" id="1538553.JT25_005115"/>
<dbReference type="AlphaFoldDB" id="A0A126T1A7"/>
<dbReference type="InterPro" id="IPR001962">
    <property type="entry name" value="Asn_synthase"/>
</dbReference>
<dbReference type="GO" id="GO:0006529">
    <property type="term" value="P:asparagine biosynthetic process"/>
    <property type="evidence" value="ECO:0007669"/>
    <property type="project" value="InterPro"/>
</dbReference>
<evidence type="ECO:0000259" key="6">
    <source>
        <dbReference type="Pfam" id="PF00733"/>
    </source>
</evidence>
<comment type="similarity">
    <text evidence="2">Belongs to the asparagine synthetase family.</text>
</comment>
<dbReference type="Gene3D" id="3.60.20.10">
    <property type="entry name" value="Glutamine Phosphoribosylpyrophosphate, subunit 1, domain 1"/>
    <property type="match status" value="1"/>
</dbReference>
<evidence type="ECO:0000256" key="4">
    <source>
        <dbReference type="ARBA" id="ARBA00048741"/>
    </source>
</evidence>
<dbReference type="EC" id="6.3.5.4" evidence="3"/>
<evidence type="ECO:0000256" key="5">
    <source>
        <dbReference type="PIRSR" id="PIRSR001589-3"/>
    </source>
</evidence>
<protein>
    <recommendedName>
        <fullName evidence="3">asparagine synthase (glutamine-hydrolyzing)</fullName>
        <ecNumber evidence="3">6.3.5.4</ecNumber>
    </recommendedName>
</protein>
<dbReference type="GO" id="GO:0004066">
    <property type="term" value="F:asparagine synthase (glutamine-hydrolyzing) activity"/>
    <property type="evidence" value="ECO:0007669"/>
    <property type="project" value="UniProtKB-EC"/>
</dbReference>
<dbReference type="Pfam" id="PF00733">
    <property type="entry name" value="Asn_synthase"/>
    <property type="match status" value="1"/>
</dbReference>
<dbReference type="InterPro" id="IPR051786">
    <property type="entry name" value="ASN_synthetase/amidase"/>
</dbReference>